<sequence>MNMDKSKGSGKWVWIKDSEKHVVDTQDGHSYASLEDLVSCVESASNKIQELTQMVHQLSTILDDLRSSIHKQYKPICTNLNGNKNHPKSCSPQANINSSHQGSCASSSKKPRYNKDDHGIEASNIIFNISDEDDYGNTTSKIPSVHPSDSFYYTQKQHMSDLKCTTSTICTPVKQMKNVPPKHTSSRTRQGEVKCTFTPTKDMHLQIPDIQLCAYVFNADLDPKEVMIQVGDFKVSRMELHCMCPNEDAIEIPSEFLQNWKQKICADPDACVKDPAHNFWNFATSTLKKSNSFQNGRTLATACGFKRPQNVIFTYKPECNQFNMRFVDNNGDDIRYLGTRHPIDYHQMRLQNPNLIVVPSYYHLVTEHEGERCYHFPALVSSDEPFIPNQSLVVINEQTKQNIICTVTKSDTAIPQYHLGKPIYEFIKKLKLKPELHKLKFDLDYPPKVLKVEVVENDLKKSA</sequence>
<name>A0ACB0L5R8_TRIPR</name>
<gene>
    <name evidence="1" type="ORF">MILVUS5_LOCUS29442</name>
</gene>
<proteinExistence type="predicted"/>
<organism evidence="1 2">
    <name type="scientific">Trifolium pratense</name>
    <name type="common">Red clover</name>
    <dbReference type="NCBI Taxonomy" id="57577"/>
    <lineage>
        <taxon>Eukaryota</taxon>
        <taxon>Viridiplantae</taxon>
        <taxon>Streptophyta</taxon>
        <taxon>Embryophyta</taxon>
        <taxon>Tracheophyta</taxon>
        <taxon>Spermatophyta</taxon>
        <taxon>Magnoliopsida</taxon>
        <taxon>eudicotyledons</taxon>
        <taxon>Gunneridae</taxon>
        <taxon>Pentapetalae</taxon>
        <taxon>rosids</taxon>
        <taxon>fabids</taxon>
        <taxon>Fabales</taxon>
        <taxon>Fabaceae</taxon>
        <taxon>Papilionoideae</taxon>
        <taxon>50 kb inversion clade</taxon>
        <taxon>NPAAA clade</taxon>
        <taxon>Hologalegina</taxon>
        <taxon>IRL clade</taxon>
        <taxon>Trifolieae</taxon>
        <taxon>Trifolium</taxon>
    </lineage>
</organism>
<reference evidence="1" key="1">
    <citation type="submission" date="2023-10" db="EMBL/GenBank/DDBJ databases">
        <authorList>
            <person name="Rodriguez Cubillos JULIANA M."/>
            <person name="De Vega J."/>
        </authorList>
    </citation>
    <scope>NUCLEOTIDE SEQUENCE</scope>
</reference>
<keyword evidence="2" id="KW-1185">Reference proteome</keyword>
<evidence type="ECO:0000313" key="1">
    <source>
        <dbReference type="EMBL" id="CAJ2664160.1"/>
    </source>
</evidence>
<protein>
    <submittedName>
        <fullName evidence="1">Uncharacterized protein</fullName>
    </submittedName>
</protein>
<dbReference type="EMBL" id="CASHSV030000409">
    <property type="protein sequence ID" value="CAJ2664160.1"/>
    <property type="molecule type" value="Genomic_DNA"/>
</dbReference>
<evidence type="ECO:0000313" key="2">
    <source>
        <dbReference type="Proteomes" id="UP001177021"/>
    </source>
</evidence>
<accession>A0ACB0L5R8</accession>
<comment type="caution">
    <text evidence="1">The sequence shown here is derived from an EMBL/GenBank/DDBJ whole genome shotgun (WGS) entry which is preliminary data.</text>
</comment>
<dbReference type="Proteomes" id="UP001177021">
    <property type="component" value="Unassembled WGS sequence"/>
</dbReference>